<evidence type="ECO:0000259" key="10">
    <source>
        <dbReference type="Pfam" id="PF07885"/>
    </source>
</evidence>
<comment type="similarity">
    <text evidence="8">Belongs to the two pore domain potassium channel (TC 1.A.1.8) family.</text>
</comment>
<keyword evidence="7 8" id="KW-0407">Ion channel</keyword>
<evidence type="ECO:0000256" key="9">
    <source>
        <dbReference type="SAM" id="Phobius"/>
    </source>
</evidence>
<dbReference type="EMBL" id="CAXITT010000258">
    <property type="protein sequence ID" value="CAL1537307.1"/>
    <property type="molecule type" value="Genomic_DNA"/>
</dbReference>
<keyword evidence="4 9" id="KW-1133">Transmembrane helix</keyword>
<organism evidence="11 12">
    <name type="scientific">Lymnaea stagnalis</name>
    <name type="common">Great pond snail</name>
    <name type="synonym">Helix stagnalis</name>
    <dbReference type="NCBI Taxonomy" id="6523"/>
    <lineage>
        <taxon>Eukaryota</taxon>
        <taxon>Metazoa</taxon>
        <taxon>Spiralia</taxon>
        <taxon>Lophotrochozoa</taxon>
        <taxon>Mollusca</taxon>
        <taxon>Gastropoda</taxon>
        <taxon>Heterobranchia</taxon>
        <taxon>Euthyneura</taxon>
        <taxon>Panpulmonata</taxon>
        <taxon>Hygrophila</taxon>
        <taxon>Lymnaeoidea</taxon>
        <taxon>Lymnaeidae</taxon>
        <taxon>Lymnaea</taxon>
    </lineage>
</organism>
<keyword evidence="2 8" id="KW-0813">Transport</keyword>
<sequence>MKRTAYLVMVAVTLVYLILGAVVFHFLEKGHEKRVKIEFAIDHEKFLGNLTQITPDMLRQYVVRVLDTYGAGVSALEIMDTYGAGPPGVDSSNETVNETLSQQLEDTGTRWDIASALLFCITLVSTIGYGNMAPKTDNGRLFCIFYAVIGIPMFAAVLVGTGERLQKPIKVIHNYRPWIKDNPSRDEKLKSIVLLALGICIIVFIPSLVFTKTQAWGYLEAVYFTVITLTTIGFGDLVP</sequence>
<evidence type="ECO:0000256" key="5">
    <source>
        <dbReference type="ARBA" id="ARBA00023065"/>
    </source>
</evidence>
<reference evidence="11 12" key="1">
    <citation type="submission" date="2024-04" db="EMBL/GenBank/DDBJ databases">
        <authorList>
            <consortium name="Genoscope - CEA"/>
            <person name="William W."/>
        </authorList>
    </citation>
    <scope>NUCLEOTIDE SEQUENCE [LARGE SCALE GENOMIC DNA]</scope>
</reference>
<dbReference type="GO" id="GO:0015271">
    <property type="term" value="F:outward rectifier potassium channel activity"/>
    <property type="evidence" value="ECO:0007669"/>
    <property type="project" value="TreeGrafter"/>
</dbReference>
<comment type="caution">
    <text evidence="11">The sequence shown here is derived from an EMBL/GenBank/DDBJ whole genome shotgun (WGS) entry which is preliminary data.</text>
</comment>
<dbReference type="GO" id="GO:0005886">
    <property type="term" value="C:plasma membrane"/>
    <property type="evidence" value="ECO:0007669"/>
    <property type="project" value="TreeGrafter"/>
</dbReference>
<evidence type="ECO:0000313" key="11">
    <source>
        <dbReference type="EMBL" id="CAL1537307.1"/>
    </source>
</evidence>
<dbReference type="PRINTS" id="PR01333">
    <property type="entry name" value="2POREKCHANEL"/>
</dbReference>
<protein>
    <recommendedName>
        <fullName evidence="10">Potassium channel domain-containing protein</fullName>
    </recommendedName>
</protein>
<name>A0AAV2HT89_LYMST</name>
<feature type="domain" description="Potassium channel" evidence="10">
    <location>
        <begin position="199"/>
        <end position="239"/>
    </location>
</feature>
<dbReference type="Proteomes" id="UP001497497">
    <property type="component" value="Unassembled WGS sequence"/>
</dbReference>
<dbReference type="GO" id="GO:0022841">
    <property type="term" value="F:potassium ion leak channel activity"/>
    <property type="evidence" value="ECO:0007669"/>
    <property type="project" value="TreeGrafter"/>
</dbReference>
<feature type="transmembrane region" description="Helical" evidence="9">
    <location>
        <begin position="139"/>
        <end position="160"/>
    </location>
</feature>
<evidence type="ECO:0000256" key="3">
    <source>
        <dbReference type="ARBA" id="ARBA00022692"/>
    </source>
</evidence>
<evidence type="ECO:0000256" key="2">
    <source>
        <dbReference type="ARBA" id="ARBA00022448"/>
    </source>
</evidence>
<dbReference type="Gene3D" id="1.10.287.70">
    <property type="match status" value="1"/>
</dbReference>
<feature type="transmembrane region" description="Helical" evidence="9">
    <location>
        <begin position="216"/>
        <end position="238"/>
    </location>
</feature>
<feature type="transmembrane region" description="Helical" evidence="9">
    <location>
        <begin position="192"/>
        <end position="210"/>
    </location>
</feature>
<keyword evidence="3 8" id="KW-0812">Transmembrane</keyword>
<dbReference type="InterPro" id="IPR013099">
    <property type="entry name" value="K_chnl_dom"/>
</dbReference>
<feature type="transmembrane region" description="Helical" evidence="9">
    <location>
        <begin position="113"/>
        <end position="133"/>
    </location>
</feature>
<feature type="transmembrane region" description="Helical" evidence="9">
    <location>
        <begin position="6"/>
        <end position="27"/>
    </location>
</feature>
<evidence type="ECO:0000313" key="12">
    <source>
        <dbReference type="Proteomes" id="UP001497497"/>
    </source>
</evidence>
<dbReference type="PANTHER" id="PTHR11003">
    <property type="entry name" value="POTASSIUM CHANNEL, SUBFAMILY K"/>
    <property type="match status" value="1"/>
</dbReference>
<accession>A0AAV2HT89</accession>
<keyword evidence="5 8" id="KW-0406">Ion transport</keyword>
<dbReference type="SUPFAM" id="SSF81324">
    <property type="entry name" value="Voltage-gated potassium channels"/>
    <property type="match status" value="2"/>
</dbReference>
<evidence type="ECO:0000256" key="6">
    <source>
        <dbReference type="ARBA" id="ARBA00023136"/>
    </source>
</evidence>
<dbReference type="PANTHER" id="PTHR11003:SF338">
    <property type="entry name" value="PROTEIN CBG03693"/>
    <property type="match status" value="1"/>
</dbReference>
<gene>
    <name evidence="11" type="ORF">GSLYS_00011220001</name>
</gene>
<keyword evidence="12" id="KW-1185">Reference proteome</keyword>
<evidence type="ECO:0000256" key="8">
    <source>
        <dbReference type="RuleBase" id="RU003857"/>
    </source>
</evidence>
<comment type="subcellular location">
    <subcellularLocation>
        <location evidence="1">Membrane</location>
        <topology evidence="1">Multi-pass membrane protein</topology>
    </subcellularLocation>
</comment>
<keyword evidence="6 9" id="KW-0472">Membrane</keyword>
<dbReference type="AlphaFoldDB" id="A0AAV2HT89"/>
<dbReference type="Pfam" id="PF07885">
    <property type="entry name" value="Ion_trans_2"/>
    <property type="match status" value="2"/>
</dbReference>
<feature type="domain" description="Potassium channel" evidence="10">
    <location>
        <begin position="107"/>
        <end position="166"/>
    </location>
</feature>
<proteinExistence type="inferred from homology"/>
<dbReference type="GO" id="GO:0030322">
    <property type="term" value="P:stabilization of membrane potential"/>
    <property type="evidence" value="ECO:0007669"/>
    <property type="project" value="TreeGrafter"/>
</dbReference>
<evidence type="ECO:0000256" key="7">
    <source>
        <dbReference type="ARBA" id="ARBA00023303"/>
    </source>
</evidence>
<evidence type="ECO:0000256" key="4">
    <source>
        <dbReference type="ARBA" id="ARBA00022989"/>
    </source>
</evidence>
<evidence type="ECO:0000256" key="1">
    <source>
        <dbReference type="ARBA" id="ARBA00004141"/>
    </source>
</evidence>
<feature type="non-terminal residue" evidence="11">
    <location>
        <position position="239"/>
    </location>
</feature>
<dbReference type="InterPro" id="IPR003280">
    <property type="entry name" value="2pore_dom_K_chnl"/>
</dbReference>